<accession>A0A9W7FA50</accession>
<evidence type="ECO:0000256" key="5">
    <source>
        <dbReference type="SAM" id="SignalP"/>
    </source>
</evidence>
<dbReference type="InterPro" id="IPR017853">
    <property type="entry name" value="GH"/>
</dbReference>
<feature type="chain" id="PRO_5040846198" description="Glycoside hydrolase family 5 domain-containing protein" evidence="5">
    <location>
        <begin position="21"/>
        <end position="524"/>
    </location>
</feature>
<dbReference type="InterPro" id="IPR041036">
    <property type="entry name" value="GH5_C"/>
</dbReference>
<dbReference type="EMBL" id="BRXX01000382">
    <property type="protein sequence ID" value="GMI08456.1"/>
    <property type="molecule type" value="Genomic_DNA"/>
</dbReference>
<protein>
    <recommendedName>
        <fullName evidence="10">Glycoside hydrolase family 5 domain-containing protein</fullName>
    </recommendedName>
</protein>
<gene>
    <name evidence="8" type="ORF">TrVE_jg6679</name>
</gene>
<evidence type="ECO:0000256" key="2">
    <source>
        <dbReference type="ARBA" id="ARBA00022801"/>
    </source>
</evidence>
<dbReference type="InterPro" id="IPR013780">
    <property type="entry name" value="Glyco_hydro_b"/>
</dbReference>
<dbReference type="AlphaFoldDB" id="A0A9W7FA50"/>
<evidence type="ECO:0000259" key="6">
    <source>
        <dbReference type="Pfam" id="PF00150"/>
    </source>
</evidence>
<evidence type="ECO:0000256" key="3">
    <source>
        <dbReference type="ARBA" id="ARBA00023295"/>
    </source>
</evidence>
<dbReference type="Gene3D" id="2.60.40.1180">
    <property type="entry name" value="Golgi alpha-mannosidase II"/>
    <property type="match status" value="1"/>
</dbReference>
<dbReference type="PANTHER" id="PTHR31308:SF3">
    <property type="entry name" value="ENDOGLYCOCERAMIDASE"/>
    <property type="match status" value="1"/>
</dbReference>
<dbReference type="InterPro" id="IPR001547">
    <property type="entry name" value="Glyco_hydro_5"/>
</dbReference>
<dbReference type="GO" id="GO:0004553">
    <property type="term" value="F:hydrolase activity, hydrolyzing O-glycosyl compounds"/>
    <property type="evidence" value="ECO:0007669"/>
    <property type="project" value="InterPro"/>
</dbReference>
<reference evidence="9" key="1">
    <citation type="journal article" date="2023" name="Commun. Biol.">
        <title>Genome analysis of Parmales, the sister group of diatoms, reveals the evolutionary specialization of diatoms from phago-mixotrophs to photoautotrophs.</title>
        <authorList>
            <person name="Ban H."/>
            <person name="Sato S."/>
            <person name="Yoshikawa S."/>
            <person name="Yamada K."/>
            <person name="Nakamura Y."/>
            <person name="Ichinomiya M."/>
            <person name="Sato N."/>
            <person name="Blanc-Mathieu R."/>
            <person name="Endo H."/>
            <person name="Kuwata A."/>
            <person name="Ogata H."/>
        </authorList>
    </citation>
    <scope>NUCLEOTIDE SEQUENCE [LARGE SCALE GENOMIC DNA]</scope>
    <source>
        <strain evidence="9">NIES 3699</strain>
    </source>
</reference>
<feature type="domain" description="Glycoside hydrolase family 5" evidence="6">
    <location>
        <begin position="72"/>
        <end position="400"/>
    </location>
</feature>
<organism evidence="8 9">
    <name type="scientific">Triparma verrucosa</name>
    <dbReference type="NCBI Taxonomy" id="1606542"/>
    <lineage>
        <taxon>Eukaryota</taxon>
        <taxon>Sar</taxon>
        <taxon>Stramenopiles</taxon>
        <taxon>Ochrophyta</taxon>
        <taxon>Bolidophyceae</taxon>
        <taxon>Parmales</taxon>
        <taxon>Triparmaceae</taxon>
        <taxon>Triparma</taxon>
    </lineage>
</organism>
<dbReference type="InterPro" id="IPR052066">
    <property type="entry name" value="Glycosphingolipid_Hydrolases"/>
</dbReference>
<feature type="signal peptide" evidence="5">
    <location>
        <begin position="1"/>
        <end position="20"/>
    </location>
</feature>
<keyword evidence="3 4" id="KW-0326">Glycosidase</keyword>
<feature type="domain" description="Glycoside hydrolase family 5 C-terminal" evidence="7">
    <location>
        <begin position="428"/>
        <end position="503"/>
    </location>
</feature>
<dbReference type="SUPFAM" id="SSF51445">
    <property type="entry name" value="(Trans)glycosidases"/>
    <property type="match status" value="1"/>
</dbReference>
<evidence type="ECO:0000313" key="8">
    <source>
        <dbReference type="EMBL" id="GMI08456.1"/>
    </source>
</evidence>
<name>A0A9W7FA50_9STRA</name>
<comment type="similarity">
    <text evidence="1 4">Belongs to the glycosyl hydrolase 5 (cellulase A) family.</text>
</comment>
<dbReference type="GO" id="GO:1901136">
    <property type="term" value="P:carbohydrate derivative catabolic process"/>
    <property type="evidence" value="ECO:0007669"/>
    <property type="project" value="UniProtKB-ARBA"/>
</dbReference>
<dbReference type="GO" id="GO:0016042">
    <property type="term" value="P:lipid catabolic process"/>
    <property type="evidence" value="ECO:0007669"/>
    <property type="project" value="UniProtKB-ARBA"/>
</dbReference>
<evidence type="ECO:0000259" key="7">
    <source>
        <dbReference type="Pfam" id="PF18564"/>
    </source>
</evidence>
<evidence type="ECO:0000256" key="4">
    <source>
        <dbReference type="RuleBase" id="RU361153"/>
    </source>
</evidence>
<proteinExistence type="inferred from homology"/>
<dbReference type="Proteomes" id="UP001165160">
    <property type="component" value="Unassembled WGS sequence"/>
</dbReference>
<dbReference type="GO" id="GO:0000272">
    <property type="term" value="P:polysaccharide catabolic process"/>
    <property type="evidence" value="ECO:0007669"/>
    <property type="project" value="InterPro"/>
</dbReference>
<comment type="caution">
    <text evidence="8">The sequence shown here is derived from an EMBL/GenBank/DDBJ whole genome shotgun (WGS) entry which is preliminary data.</text>
</comment>
<keyword evidence="2 4" id="KW-0378">Hydrolase</keyword>
<evidence type="ECO:0000256" key="1">
    <source>
        <dbReference type="ARBA" id="ARBA00005641"/>
    </source>
</evidence>
<evidence type="ECO:0008006" key="10">
    <source>
        <dbReference type="Google" id="ProtNLM"/>
    </source>
</evidence>
<keyword evidence="5" id="KW-0732">Signal</keyword>
<sequence length="524" mass="58117">MSRNSLLLLLSLLLLTKALAGDITTSSNSFVDEFGRTRIFRGLNDCSNSPSQGESQGPFDGSNYLPRVLLSNDTRLDELVNSYGFNSFRVQAAWAAVQPSPPVDGEFTFDTDYLDALEGLIEKLSSKGAYSLLDMHQDGLSRNYGSYDGIPMWLANLTTPRHAYPWPYKDASKSESDLTEAAGQNFGEIYHNAHGGLDAWAAAWTAFADRFRDTPSVLGYELMNEPWAGDVYHDPTLFLPGIAGEKSLQPAYDKVAEAIRAVDNETLIFFEPIVWGMVHDSEKTVQKLISSGFDHAPGGDQYGDKSAFSYHYYCWFAKNGDGAEYPEMEKKACDKFLGPAVFGAAKKTRERLGGASMMTEFGGSFFSPEPGVPEGRSQEELLWVLDRADEMMESWSFWDLAHFFDYPEPQPGCSGGDMDCLKLKVLSRPYAQAIAGEGKKMHFTPESAEFELQLIPDRSITEPTEIFLPEYLYGEGFDVEIKPEASGLAWEMCERRNTICVSSDAVLGVEDVEGLVSIKVSRMS</sequence>
<evidence type="ECO:0000313" key="9">
    <source>
        <dbReference type="Proteomes" id="UP001165160"/>
    </source>
</evidence>
<dbReference type="Gene3D" id="3.20.20.80">
    <property type="entry name" value="Glycosidases"/>
    <property type="match status" value="1"/>
</dbReference>
<dbReference type="PANTHER" id="PTHR31308">
    <property type="match status" value="1"/>
</dbReference>
<dbReference type="Pfam" id="PF18564">
    <property type="entry name" value="Glyco_hydro_5_C"/>
    <property type="match status" value="1"/>
</dbReference>
<dbReference type="Pfam" id="PF00150">
    <property type="entry name" value="Cellulase"/>
    <property type="match status" value="1"/>
</dbReference>
<keyword evidence="9" id="KW-1185">Reference proteome</keyword>